<accession>A0ACC6V2A2</accession>
<evidence type="ECO:0000313" key="1">
    <source>
        <dbReference type="EMBL" id="MFB6491062.1"/>
    </source>
</evidence>
<organism evidence="1 2">
    <name type="scientific">Thermoproteus sp. AZ2</name>
    <dbReference type="NCBI Taxonomy" id="1609232"/>
    <lineage>
        <taxon>Archaea</taxon>
        <taxon>Thermoproteota</taxon>
        <taxon>Thermoprotei</taxon>
        <taxon>Thermoproteales</taxon>
        <taxon>Thermoproteaceae</taxon>
        <taxon>Thermoproteus</taxon>
    </lineage>
</organism>
<sequence>MTWYRVEKGGREWERFYRLRWEYDRAVPSTHGVNCTGSCRWMVYVKDGMVVWEHQAVDYPTNGPDFPDYEPRGCPRGASFSWYIYSPLRIKHPYIREPLLRLWREALKEKGDPVAAWASIVEDAAKAAQYKKARGMGGFVRAGWGEALQLIVAALIYTIEKYGPDRIAGFTPIPAMSTVSFSSGTRFLSLIGGVALSFYDWYADLPPASPQVWGEQTDVPESGDWFNALYVIDWGTNIPMTRTPDAHFYSEVRYRGAKVVAISPDFAEYVKFADEWVAIRPGTDGALALAMGHVILKEFYVDRQTPYFAEYAKKYTDLPALVKLEKWGDAYLPGQLLRASELGVEEKLAEWKAVVYDSRSKSPRPLRGSIGYRWDGSGKWNLDLEDVDPALTLLGSQDAVVQVAFEYFYEGRQVVLKRGVPAKRIATKDGEALVTTVFDLLLAYYGVDRGLGGDYPKGYDDPAPFTPAWQEAITGVPRQQAIKIAREFAENAEKTRGRSLILMSNGVNHWFHTDLYYRSILALVILTGSQGRNGGGWAHYVGQEKIRPLMGFSTVAFALDWVPAARQQNTPSWMYIHSDQYRYEVIDAQALGSGIRRPKWRHPVDYNVAAVRRGWLPFYPQFDVNPVKIYDMAKAELGGEPSDKELVEYAAKALEQGKIKLAVEDPDNPVNFPRVLFVWRANLFASSGKGTEYIMRHLLGARSGAAAKEGRIKPELLTWREPAPEGKLDLVVTLDFRMSTTALYSDVVLPAATWYEKYDISTTDMHPFVHTFNEAVPPQFESKSDWQIFRAIAEEFTKLAKARGLGKVKDIVATPLLHDTPGEVAQPFGKAADWREGGGLRPGQNAFNLTVVERDYSKVYDMFVELGPRIVEAGIGAKGIRIPGSALKEVYEELKEALGVRDGKPSLERDKNVANAILYLSPETNCVVNRLAWESLEKIVGKPLAEALACKGDEVIDFDSATVQPRRVYVSPTWSGIESEKRRYTAFAVNVEHGVPWRTLTGRQTFYLDHPLVLEFGEMLPTYKPPLPPEEPGPEGAEGAIRVRYLTPHGKWQIHSTYFDNWFMLTMFRGGPVIWLSEKDAAKIGVRDNDWVEVYNENGAEVVRAVVTHRVPEGVAILYHATEKTIYTPLTSRGTRGSHNSPTRAYIKPTLTIGGYAQLSWGINYYGPTGVNRDTWVYIRKVERPRWE</sequence>
<protein>
    <submittedName>
        <fullName evidence="1">Nitrate reductase subunit alpha</fullName>
    </submittedName>
</protein>
<comment type="caution">
    <text evidence="1">The sequence shown here is derived from an EMBL/GenBank/DDBJ whole genome shotgun (WGS) entry which is preliminary data.</text>
</comment>
<dbReference type="EMBL" id="JZWT02000020">
    <property type="protein sequence ID" value="MFB6491062.1"/>
    <property type="molecule type" value="Genomic_DNA"/>
</dbReference>
<reference evidence="1" key="1">
    <citation type="submission" date="2024-07" db="EMBL/GenBank/DDBJ databases">
        <title>Metagenome and Metagenome-Assembled Genomes of Archaea from a hot spring from the geothermal field of Los Azufres, Mexico.</title>
        <authorList>
            <person name="Marin-Paredes R."/>
            <person name="Martinez-Romero E."/>
            <person name="Servin-Garciduenas L.E."/>
        </authorList>
    </citation>
    <scope>NUCLEOTIDE SEQUENCE</scope>
</reference>
<name>A0ACC6V2A2_9CREN</name>
<proteinExistence type="predicted"/>
<dbReference type="Proteomes" id="UP000033636">
    <property type="component" value="Unassembled WGS sequence"/>
</dbReference>
<evidence type="ECO:0000313" key="2">
    <source>
        <dbReference type="Proteomes" id="UP000033636"/>
    </source>
</evidence>
<gene>
    <name evidence="1" type="ORF">TU35_007475</name>
</gene>